<dbReference type="RefSeq" id="WP_127152235.1">
    <property type="nucleotide sequence ID" value="NZ_CP029042.1"/>
</dbReference>
<dbReference type="EMBL" id="CP029042">
    <property type="protein sequence ID" value="AZS73205.1"/>
    <property type="molecule type" value="Genomic_DNA"/>
</dbReference>
<keyword evidence="1" id="KW-1133">Transmembrane helix</keyword>
<organism evidence="2 3">
    <name type="scientific">Streptomyces lydicus</name>
    <dbReference type="NCBI Taxonomy" id="47763"/>
    <lineage>
        <taxon>Bacteria</taxon>
        <taxon>Bacillati</taxon>
        <taxon>Actinomycetota</taxon>
        <taxon>Actinomycetes</taxon>
        <taxon>Kitasatosporales</taxon>
        <taxon>Streptomycetaceae</taxon>
        <taxon>Streptomyces</taxon>
    </lineage>
</organism>
<feature type="transmembrane region" description="Helical" evidence="1">
    <location>
        <begin position="45"/>
        <end position="64"/>
    </location>
</feature>
<keyword evidence="1" id="KW-0812">Transmembrane</keyword>
<protein>
    <submittedName>
        <fullName evidence="2">Uncharacterized protein</fullName>
    </submittedName>
</protein>
<proteinExistence type="predicted"/>
<gene>
    <name evidence="2" type="ORF">DDE74_21645</name>
</gene>
<evidence type="ECO:0000313" key="3">
    <source>
        <dbReference type="Proteomes" id="UP000275579"/>
    </source>
</evidence>
<feature type="transmembrane region" description="Helical" evidence="1">
    <location>
        <begin position="84"/>
        <end position="104"/>
    </location>
</feature>
<dbReference type="Proteomes" id="UP000275579">
    <property type="component" value="Chromosome"/>
</dbReference>
<dbReference type="AlphaFoldDB" id="A0A3S9YE63"/>
<sequence>MSQDSDASEVHHNVFTGPTVIGGTQNLVGITPVQTSPRPSVPSQVWMVTMLAWAICPTVAWWTQSAPSGGLFSKLADLVHAAAPYIWLAGSVAVSLDVAGYFLYRNWTVAQQVITHPVTWKLRLLAAAIGGVTLASVIVMSGR</sequence>
<keyword evidence="1" id="KW-0472">Membrane</keyword>
<accession>A0A3S9YE63</accession>
<evidence type="ECO:0000256" key="1">
    <source>
        <dbReference type="SAM" id="Phobius"/>
    </source>
</evidence>
<reference evidence="2 3" key="1">
    <citation type="submission" date="2018-04" db="EMBL/GenBank/DDBJ databases">
        <title>Complete genome sequences of Streptomyces lydicus strain WYEC and characterization of antagonistic properties of biological control agents.</title>
        <authorList>
            <person name="Mariita R.M."/>
            <person name="Sello J.K."/>
        </authorList>
    </citation>
    <scope>NUCLEOTIDE SEQUENCE [LARGE SCALE GENOMIC DNA]</scope>
    <source>
        <strain evidence="2 3">WYEC 108</strain>
    </source>
</reference>
<feature type="transmembrane region" description="Helical" evidence="1">
    <location>
        <begin position="124"/>
        <end position="142"/>
    </location>
</feature>
<evidence type="ECO:0000313" key="2">
    <source>
        <dbReference type="EMBL" id="AZS73205.1"/>
    </source>
</evidence>
<name>A0A3S9YE63_9ACTN</name>